<dbReference type="PANTHER" id="PTHR46825:SF9">
    <property type="entry name" value="BETA-LACTAMASE-RELATED DOMAIN-CONTAINING PROTEIN"/>
    <property type="match status" value="1"/>
</dbReference>
<dbReference type="RefSeq" id="WP_130286704.1">
    <property type="nucleotide sequence ID" value="NZ_SGXE01000002.1"/>
</dbReference>
<dbReference type="Gene3D" id="3.40.710.10">
    <property type="entry name" value="DD-peptidase/beta-lactamase superfamily"/>
    <property type="match status" value="1"/>
</dbReference>
<feature type="signal peptide" evidence="1">
    <location>
        <begin position="1"/>
        <end position="18"/>
    </location>
</feature>
<gene>
    <name evidence="3" type="ORF">EV197_2161</name>
</gene>
<evidence type="ECO:0000259" key="2">
    <source>
        <dbReference type="Pfam" id="PF00144"/>
    </source>
</evidence>
<dbReference type="EMBL" id="SGXE01000002">
    <property type="protein sequence ID" value="RZS93581.1"/>
    <property type="molecule type" value="Genomic_DNA"/>
</dbReference>
<dbReference type="InterPro" id="IPR050491">
    <property type="entry name" value="AmpC-like"/>
</dbReference>
<protein>
    <submittedName>
        <fullName evidence="3">Beta-lactamase class C</fullName>
    </submittedName>
</protein>
<accession>A0A4Q7P183</accession>
<proteinExistence type="predicted"/>
<feature type="chain" id="PRO_5020935345" evidence="1">
    <location>
        <begin position="19"/>
        <end position="355"/>
    </location>
</feature>
<keyword evidence="4" id="KW-1185">Reference proteome</keyword>
<dbReference type="AlphaFoldDB" id="A0A4Q7P183"/>
<sequence>MKKTLIILLLVSTQGSFAQNIERYVDSISKKHFENKNNAGLSIGIIKNHKQNAFYYGGKYTNQLKDVDSTTLFEIGSVTKLYTTFILASLEYENKINRSDLLSKYLPNNITKDKDWASKVKLVDLATHTSGLPAFDSTKSLVQLDGFDENNPYGMFTKEFMFSILKETDTLDNYGKVKYSNFGIGILGLAMAESQKTKFSYLFENYIIKKLKLKSTYLNLTENNLTDVAIPHRKQESMPLIHLAELSPSGSIKTTMPDLLKFLKVHIQPEVDQEKLVQSLLANQLTNSEQKVGLGWGIHKIKDETVYFHNGGTYGSSSIVIIVPTKNTGVAILSNNSDEGQLTNYALKIVGELIN</sequence>
<keyword evidence="1" id="KW-0732">Signal</keyword>
<dbReference type="OrthoDB" id="9793489at2"/>
<evidence type="ECO:0000313" key="4">
    <source>
        <dbReference type="Proteomes" id="UP000292262"/>
    </source>
</evidence>
<dbReference type="PANTHER" id="PTHR46825">
    <property type="entry name" value="D-ALANYL-D-ALANINE-CARBOXYPEPTIDASE/ENDOPEPTIDASE AMPH"/>
    <property type="match status" value="1"/>
</dbReference>
<dbReference type="InterPro" id="IPR001466">
    <property type="entry name" value="Beta-lactam-related"/>
</dbReference>
<dbReference type="Pfam" id="PF00144">
    <property type="entry name" value="Beta-lactamase"/>
    <property type="match status" value="1"/>
</dbReference>
<name>A0A4Q7P183_9FLAO</name>
<evidence type="ECO:0000313" key="3">
    <source>
        <dbReference type="EMBL" id="RZS93581.1"/>
    </source>
</evidence>
<organism evidence="3 4">
    <name type="scientific">Aquimarina brevivitae</name>
    <dbReference type="NCBI Taxonomy" id="323412"/>
    <lineage>
        <taxon>Bacteria</taxon>
        <taxon>Pseudomonadati</taxon>
        <taxon>Bacteroidota</taxon>
        <taxon>Flavobacteriia</taxon>
        <taxon>Flavobacteriales</taxon>
        <taxon>Flavobacteriaceae</taxon>
        <taxon>Aquimarina</taxon>
    </lineage>
</organism>
<feature type="domain" description="Beta-lactamase-related" evidence="2">
    <location>
        <begin position="26"/>
        <end position="340"/>
    </location>
</feature>
<dbReference type="Proteomes" id="UP000292262">
    <property type="component" value="Unassembled WGS sequence"/>
</dbReference>
<reference evidence="3 4" key="1">
    <citation type="submission" date="2019-02" db="EMBL/GenBank/DDBJ databases">
        <title>Genomic Encyclopedia of Type Strains, Phase IV (KMG-IV): sequencing the most valuable type-strain genomes for metagenomic binning, comparative biology and taxonomic classification.</title>
        <authorList>
            <person name="Goeker M."/>
        </authorList>
    </citation>
    <scope>NUCLEOTIDE SEQUENCE [LARGE SCALE GENOMIC DNA]</scope>
    <source>
        <strain evidence="3 4">DSM 17196</strain>
    </source>
</reference>
<evidence type="ECO:0000256" key="1">
    <source>
        <dbReference type="SAM" id="SignalP"/>
    </source>
</evidence>
<dbReference type="InterPro" id="IPR012338">
    <property type="entry name" value="Beta-lactam/transpept-like"/>
</dbReference>
<comment type="caution">
    <text evidence="3">The sequence shown here is derived from an EMBL/GenBank/DDBJ whole genome shotgun (WGS) entry which is preliminary data.</text>
</comment>
<dbReference type="SUPFAM" id="SSF56601">
    <property type="entry name" value="beta-lactamase/transpeptidase-like"/>
    <property type="match status" value="1"/>
</dbReference>